<evidence type="ECO:0000256" key="1">
    <source>
        <dbReference type="SAM" id="MobiDB-lite"/>
    </source>
</evidence>
<organism evidence="2 3">
    <name type="scientific">Haloarcula hispanica SH1 virus</name>
    <dbReference type="NCBI Taxonomy" id="326574"/>
    <lineage>
        <taxon>Viruses</taxon>
        <taxon>Singelaviria</taxon>
        <taxon>Helvetiavirae</taxon>
        <taxon>Dividoviricota</taxon>
        <taxon>Laserviricetes</taxon>
        <taxon>Halopanivirales</taxon>
        <taxon>Sphaerolipoviridae</taxon>
        <taxon>Alphasphaerolipovirus</taxon>
        <taxon>Alphasphaerolipovirus serpentinense</taxon>
    </lineage>
</organism>
<dbReference type="GeneID" id="5176956"/>
<feature type="region of interest" description="Disordered" evidence="1">
    <location>
        <begin position="1"/>
        <end position="51"/>
    </location>
</feature>
<dbReference type="KEGG" id="vg:5176956"/>
<dbReference type="EMBL" id="AY950802">
    <property type="protein sequence ID" value="AAY24928.1"/>
    <property type="molecule type" value="Genomic_DNA"/>
</dbReference>
<sequence length="51" mass="5710">MRGAVRAAVRFPLREDADPSPTRSDGRRQAGDSRAARLRLRRWPRSSGHGP</sequence>
<dbReference type="RefSeq" id="YP_271859.1">
    <property type="nucleotide sequence ID" value="NC_007217.1"/>
</dbReference>
<feature type="compositionally biased region" description="Basic and acidic residues" evidence="1">
    <location>
        <begin position="24"/>
        <end position="35"/>
    </location>
</feature>
<evidence type="ECO:0000313" key="3">
    <source>
        <dbReference type="Proteomes" id="UP000001469"/>
    </source>
</evidence>
<name>Q4KPI5_9VIRU</name>
<keyword evidence="3" id="KW-1185">Reference proteome</keyword>
<dbReference type="Proteomes" id="UP000001469">
    <property type="component" value="Segment"/>
</dbReference>
<accession>Q4KPI5</accession>
<protein>
    <submittedName>
        <fullName evidence="2">ORF 2</fullName>
    </submittedName>
</protein>
<evidence type="ECO:0000313" key="2">
    <source>
        <dbReference type="EMBL" id="AAY24928.1"/>
    </source>
</evidence>
<reference evidence="2 3" key="1">
    <citation type="journal article" date="2005" name="J. Virol.">
        <title>Constituents of SH1, a novel lipid-containing virus infecting the halophilic euryarchaeon Haloarcula hispanica.</title>
        <authorList>
            <person name="Bamford D.H."/>
            <person name="Ravantti J.J."/>
            <person name="Ronnholm G."/>
            <person name="Laurinavicius S."/>
            <person name="Kukkaro P."/>
            <person name="Dyall-Smith M."/>
            <person name="Somerharju P."/>
            <person name="Kalkkinen N."/>
            <person name="Bamford J.K."/>
        </authorList>
    </citation>
    <scope>NUCLEOTIDE SEQUENCE</scope>
</reference>
<proteinExistence type="predicted"/>